<organism evidence="1 2">
    <name type="scientific">Pannus brasiliensis CCIBt3594</name>
    <dbReference type="NCBI Taxonomy" id="1427578"/>
    <lineage>
        <taxon>Bacteria</taxon>
        <taxon>Bacillati</taxon>
        <taxon>Cyanobacteriota</taxon>
        <taxon>Cyanophyceae</taxon>
        <taxon>Oscillatoriophycideae</taxon>
        <taxon>Chroococcales</taxon>
        <taxon>Microcystaceae</taxon>
        <taxon>Pannus</taxon>
    </lineage>
</organism>
<name>A0AAW9QPN8_9CHRO</name>
<proteinExistence type="predicted"/>
<protein>
    <submittedName>
        <fullName evidence="1">Uncharacterized protein</fullName>
    </submittedName>
</protein>
<gene>
    <name evidence="1" type="ORF">V0288_07925</name>
</gene>
<dbReference type="AlphaFoldDB" id="A0AAW9QPN8"/>
<sequence>MEFETFKSWLDYALQRVEQIYYGRDWWQEMRYIPPDYINMEHYLQTNGERGFCYELYHYMRVAMHWHRNNKSHLYENHFNRIFLNAELSKRKILDAHRAFFEERGIERLDKNYFPDFLFHSPSDTDYQIVVMEVKSNPELQATDIISDLRKLRQFVAKYNYQYGIFLAINISPVIIQEEFIRHEIINFLQEIPNEDKERIFLMIKENSKSPVFEKKLSELIY</sequence>
<comment type="caution">
    <text evidence="1">The sequence shown here is derived from an EMBL/GenBank/DDBJ whole genome shotgun (WGS) entry which is preliminary data.</text>
</comment>
<accession>A0AAW9QPN8</accession>
<evidence type="ECO:0000313" key="1">
    <source>
        <dbReference type="EMBL" id="MEG3437044.1"/>
    </source>
</evidence>
<evidence type="ECO:0000313" key="2">
    <source>
        <dbReference type="Proteomes" id="UP001328733"/>
    </source>
</evidence>
<keyword evidence="2" id="KW-1185">Reference proteome</keyword>
<dbReference type="EMBL" id="JBAFSM010000012">
    <property type="protein sequence ID" value="MEG3437044.1"/>
    <property type="molecule type" value="Genomic_DNA"/>
</dbReference>
<dbReference type="RefSeq" id="WP_332864528.1">
    <property type="nucleotide sequence ID" value="NZ_JBAFSM010000012.1"/>
</dbReference>
<dbReference type="Proteomes" id="UP001328733">
    <property type="component" value="Unassembled WGS sequence"/>
</dbReference>
<reference evidence="1 2" key="1">
    <citation type="submission" date="2024-01" db="EMBL/GenBank/DDBJ databases">
        <title>Genomic insights into the taxonomy and metabolism of the cyanobacterium Pannus brasiliensis CCIBt3594.</title>
        <authorList>
            <person name="Machado M."/>
            <person name="Botero N.B."/>
            <person name="Andreote A.P.D."/>
            <person name="Feitosa A.M.T."/>
            <person name="Popin R."/>
            <person name="Sivonen K."/>
            <person name="Fiore M.F."/>
        </authorList>
    </citation>
    <scope>NUCLEOTIDE SEQUENCE [LARGE SCALE GENOMIC DNA]</scope>
    <source>
        <strain evidence="1 2">CCIBt3594</strain>
    </source>
</reference>